<name>A0ABR1JX82_9AGAR</name>
<evidence type="ECO:0008006" key="4">
    <source>
        <dbReference type="Google" id="ProtNLM"/>
    </source>
</evidence>
<feature type="transmembrane region" description="Helical" evidence="1">
    <location>
        <begin position="122"/>
        <end position="143"/>
    </location>
</feature>
<evidence type="ECO:0000313" key="3">
    <source>
        <dbReference type="Proteomes" id="UP001498398"/>
    </source>
</evidence>
<dbReference type="Proteomes" id="UP001498398">
    <property type="component" value="Unassembled WGS sequence"/>
</dbReference>
<evidence type="ECO:0000256" key="1">
    <source>
        <dbReference type="SAM" id="Phobius"/>
    </source>
</evidence>
<accession>A0ABR1JX82</accession>
<sequence>MTLSSTEVEAYDRFPLELWEEIVCYFPDSDRATLKALSESARGLSALAQRRLFRTIAIRLPEHALQICNAIVRSPELARSILSIDLHWETETDEAGTEALCELMSRAEYAKLLKIKGSFEKVVLFSKIGLIVFGMGSMLQSFFLVNLKVQSLHHLFLALTTRGLAVTTVGDLYYMIENPGNEPAEQLNFKNCIAATSPRSPAIDYLTTLQNKHGQLRLTSLEVVDCLGVSTTLAQFLDSMTEKEHSPWSVERLYFREEINSLQMERIVVNQRDSVMVLAAGVQQRSRSFTMEELFFTVMDAHWRSLKKVVKAEIDIEISPFLKLMITMSFKEGNLGFIAEERKMGQTNVKRASVGLDNESEVWRALSMACDYAYSACSIENYIERICYEDSWQPRVELVGK</sequence>
<organism evidence="2 3">
    <name type="scientific">Marasmiellus scandens</name>
    <dbReference type="NCBI Taxonomy" id="2682957"/>
    <lineage>
        <taxon>Eukaryota</taxon>
        <taxon>Fungi</taxon>
        <taxon>Dikarya</taxon>
        <taxon>Basidiomycota</taxon>
        <taxon>Agaricomycotina</taxon>
        <taxon>Agaricomycetes</taxon>
        <taxon>Agaricomycetidae</taxon>
        <taxon>Agaricales</taxon>
        <taxon>Marasmiineae</taxon>
        <taxon>Omphalotaceae</taxon>
        <taxon>Marasmiellus</taxon>
    </lineage>
</organism>
<keyword evidence="3" id="KW-1185">Reference proteome</keyword>
<keyword evidence="1" id="KW-0812">Transmembrane</keyword>
<evidence type="ECO:0000313" key="2">
    <source>
        <dbReference type="EMBL" id="KAK7467587.1"/>
    </source>
</evidence>
<gene>
    <name evidence="2" type="ORF">VKT23_004640</name>
</gene>
<dbReference type="EMBL" id="JBANRG010000004">
    <property type="protein sequence ID" value="KAK7467587.1"/>
    <property type="molecule type" value="Genomic_DNA"/>
</dbReference>
<comment type="caution">
    <text evidence="2">The sequence shown here is derived from an EMBL/GenBank/DDBJ whole genome shotgun (WGS) entry which is preliminary data.</text>
</comment>
<proteinExistence type="predicted"/>
<protein>
    <recommendedName>
        <fullName evidence="4">F-box domain-containing protein</fullName>
    </recommendedName>
</protein>
<keyword evidence="1" id="KW-0472">Membrane</keyword>
<keyword evidence="1" id="KW-1133">Transmembrane helix</keyword>
<reference evidence="2 3" key="1">
    <citation type="submission" date="2024-01" db="EMBL/GenBank/DDBJ databases">
        <title>A draft genome for the cacao thread blight pathogen Marasmiellus scandens.</title>
        <authorList>
            <person name="Baruah I.K."/>
            <person name="Leung J."/>
            <person name="Bukari Y."/>
            <person name="Amoako-Attah I."/>
            <person name="Meinhardt L.W."/>
            <person name="Bailey B.A."/>
            <person name="Cohen S.P."/>
        </authorList>
    </citation>
    <scope>NUCLEOTIDE SEQUENCE [LARGE SCALE GENOMIC DNA]</scope>
    <source>
        <strain evidence="2 3">GH-19</strain>
    </source>
</reference>